<comment type="subcellular location">
    <subcellularLocation>
        <location evidence="1">Cell membrane</location>
        <topology evidence="1">Peripheral membrane protein</topology>
    </subcellularLocation>
</comment>
<dbReference type="PROSITE" id="PS50893">
    <property type="entry name" value="ABC_TRANSPORTER_2"/>
    <property type="match status" value="1"/>
</dbReference>
<dbReference type="GO" id="GO:0043190">
    <property type="term" value="C:ATP-binding cassette (ABC) transporter complex"/>
    <property type="evidence" value="ECO:0007669"/>
    <property type="project" value="TreeGrafter"/>
</dbReference>
<keyword evidence="7" id="KW-1278">Translocase</keyword>
<dbReference type="PROSITE" id="PS00211">
    <property type="entry name" value="ABC_TRANSPORTER_1"/>
    <property type="match status" value="1"/>
</dbReference>
<dbReference type="SUPFAM" id="SSF52540">
    <property type="entry name" value="P-loop containing nucleoside triphosphate hydrolases"/>
    <property type="match status" value="1"/>
</dbReference>
<evidence type="ECO:0000256" key="8">
    <source>
        <dbReference type="ARBA" id="ARBA00023136"/>
    </source>
</evidence>
<sequence length="278" mass="31713">MKFFIQVENLIYEYKDYENVRRAVDDISLNIEKGKFIVVLGHNGSGKSTFAKHLNAIFTPTKGKVYIDDIDTTDENRVFDIRQKCGMVFQNPDNQIVATIVEDDVAFGPENMGVPSEEIRKRVDYALETVRMSEFSTRAPHLLSGGQKQRIAIAGIIAMKPECIILDESTAMLDPRGRYEVMKTVEKLNKEENITIIHITHFMEEAIKADYIYVMEEGKIVMQGTPREVFPQVEDLQKLGLDVPPMTKLSYELRKNGVNIDDKILTVEEMVDSLCQLK</sequence>
<dbReference type="Proteomes" id="UP000006437">
    <property type="component" value="Unassembled WGS sequence"/>
</dbReference>
<keyword evidence="6 11" id="KW-0067">ATP-binding</keyword>
<dbReference type="FunFam" id="3.40.50.300:FF:000224">
    <property type="entry name" value="Energy-coupling factor transporter ATP-binding protein EcfA"/>
    <property type="match status" value="1"/>
</dbReference>
<feature type="domain" description="ABC transporter" evidence="9">
    <location>
        <begin position="5"/>
        <end position="242"/>
    </location>
</feature>
<evidence type="ECO:0000256" key="6">
    <source>
        <dbReference type="ARBA" id="ARBA00022840"/>
    </source>
</evidence>
<dbReference type="PATRIC" id="fig|796937.3.peg.1220"/>
<organism evidence="11 12">
    <name type="scientific">Peptoanaerobacter stomatis</name>
    <dbReference type="NCBI Taxonomy" id="796937"/>
    <lineage>
        <taxon>Bacteria</taxon>
        <taxon>Bacillati</taxon>
        <taxon>Bacillota</taxon>
        <taxon>Clostridia</taxon>
        <taxon>Peptostreptococcales</taxon>
        <taxon>Filifactoraceae</taxon>
        <taxon>Peptoanaerobacter</taxon>
    </lineage>
</organism>
<comment type="caution">
    <text evidence="11">The sequence shown here is derived from an EMBL/GenBank/DDBJ whole genome shotgun (WGS) entry which is preliminary data.</text>
</comment>
<protein>
    <submittedName>
        <fullName evidence="11">Cobalt import ATP-binding protein CbiO 1</fullName>
    </submittedName>
</protein>
<evidence type="ECO:0000256" key="1">
    <source>
        <dbReference type="ARBA" id="ARBA00004202"/>
    </source>
</evidence>
<keyword evidence="8" id="KW-0472">Membrane</keyword>
<dbReference type="GO" id="GO:0005524">
    <property type="term" value="F:ATP binding"/>
    <property type="evidence" value="ECO:0007669"/>
    <property type="project" value="UniProtKB-KW"/>
</dbReference>
<dbReference type="InterPro" id="IPR027417">
    <property type="entry name" value="P-loop_NTPase"/>
</dbReference>
<proteinExistence type="inferred from homology"/>
<reference evidence="10 13" key="1">
    <citation type="submission" date="2011-08" db="EMBL/GenBank/DDBJ databases">
        <title>The Genome Sequence of Eubacteriaceae bacterium ACC19a.</title>
        <authorList>
            <consortium name="The Broad Institute Genome Sequencing Platform"/>
            <person name="Earl A."/>
            <person name="Ward D."/>
            <person name="Feldgarden M."/>
            <person name="Gevers D."/>
            <person name="Sizova M."/>
            <person name="Hazen A."/>
            <person name="Epstein S."/>
            <person name="Young S.K."/>
            <person name="Zeng Q."/>
            <person name="Gargeya S."/>
            <person name="Fitzgerald M."/>
            <person name="Haas B."/>
            <person name="Abouelleil A."/>
            <person name="Alvarado L."/>
            <person name="Arachchi H.M."/>
            <person name="Berlin A."/>
            <person name="Brown A."/>
            <person name="Chapman S.B."/>
            <person name="Chen Z."/>
            <person name="Dunbar C."/>
            <person name="Freedman E."/>
            <person name="Gearin G."/>
            <person name="Gellesch M."/>
            <person name="Goldberg J."/>
            <person name="Griggs A."/>
            <person name="Gujja S."/>
            <person name="Heiman D."/>
            <person name="Howarth C."/>
            <person name="Larson L."/>
            <person name="Lui A."/>
            <person name="MacDonald P.J.P."/>
            <person name="Montmayeur A."/>
            <person name="Murphy C."/>
            <person name="Neiman D."/>
            <person name="Pearson M."/>
            <person name="Priest M."/>
            <person name="Roberts A."/>
            <person name="Saif S."/>
            <person name="Shea T."/>
            <person name="Shenoy N."/>
            <person name="Sisk P."/>
            <person name="Stolte C."/>
            <person name="Sykes S."/>
            <person name="Wortman J."/>
            <person name="Nusbaum C."/>
            <person name="Birren B."/>
        </authorList>
    </citation>
    <scope>NUCLEOTIDE SEQUENCE [LARGE SCALE GENOMIC DNA]</scope>
    <source>
        <strain evidence="10 13">ACC19a</strain>
    </source>
</reference>
<dbReference type="Gene3D" id="3.40.50.300">
    <property type="entry name" value="P-loop containing nucleotide triphosphate hydrolases"/>
    <property type="match status" value="1"/>
</dbReference>
<evidence type="ECO:0000313" key="11">
    <source>
        <dbReference type="EMBL" id="EHL19059.1"/>
    </source>
</evidence>
<dbReference type="EMBL" id="AFZG01000031">
    <property type="protein sequence ID" value="EHL19059.1"/>
    <property type="molecule type" value="Genomic_DNA"/>
</dbReference>
<comment type="similarity">
    <text evidence="2">Belongs to the ABC transporter superfamily.</text>
</comment>
<accession>G9XDD7</accession>
<keyword evidence="5" id="KW-0547">Nucleotide-binding</keyword>
<dbReference type="Proteomes" id="UP000003379">
    <property type="component" value="Unassembled WGS sequence"/>
</dbReference>
<evidence type="ECO:0000259" key="9">
    <source>
        <dbReference type="PROSITE" id="PS50893"/>
    </source>
</evidence>
<dbReference type="RefSeq" id="WP_009526224.1">
    <property type="nucleotide sequence ID" value="NZ_JBQMYE010000017.1"/>
</dbReference>
<dbReference type="AlphaFoldDB" id="G9XDD7"/>
<dbReference type="STRING" id="796937.HMPREF9630_01714"/>
<dbReference type="PANTHER" id="PTHR43553:SF24">
    <property type="entry name" value="ENERGY-COUPLING FACTOR TRANSPORTER ATP-BINDING PROTEIN ECFA1"/>
    <property type="match status" value="1"/>
</dbReference>
<dbReference type="GO" id="GO:0042626">
    <property type="term" value="F:ATPase-coupled transmembrane transporter activity"/>
    <property type="evidence" value="ECO:0007669"/>
    <property type="project" value="TreeGrafter"/>
</dbReference>
<keyword evidence="4" id="KW-1003">Cell membrane</keyword>
<dbReference type="InterPro" id="IPR003593">
    <property type="entry name" value="AAA+_ATPase"/>
</dbReference>
<keyword evidence="3" id="KW-0813">Transport</keyword>
<dbReference type="EMBL" id="AFZE01000016">
    <property type="protein sequence ID" value="EHL15075.1"/>
    <property type="molecule type" value="Genomic_DNA"/>
</dbReference>
<dbReference type="InterPro" id="IPR030947">
    <property type="entry name" value="EcfA_1"/>
</dbReference>
<reference evidence="11 12" key="2">
    <citation type="submission" date="2011-08" db="EMBL/GenBank/DDBJ databases">
        <title>The Genome Sequence of Eubacteriaceae bacterium CM5.</title>
        <authorList>
            <consortium name="The Broad Institute Genome Sequencing Platform"/>
            <person name="Earl A."/>
            <person name="Ward D."/>
            <person name="Feldgarden M."/>
            <person name="Gevers D."/>
            <person name="Sizova M."/>
            <person name="Hazen A."/>
            <person name="Epstein S."/>
            <person name="Young S.K."/>
            <person name="Zeng Q."/>
            <person name="Gargeya S."/>
            <person name="Fitzgerald M."/>
            <person name="Haas B."/>
            <person name="Abouelleil A."/>
            <person name="Alvarado L."/>
            <person name="Arachchi H.M."/>
            <person name="Berlin A."/>
            <person name="Brown A."/>
            <person name="Chapman S.B."/>
            <person name="Chen Z."/>
            <person name="Dunbar C."/>
            <person name="Freedman E."/>
            <person name="Gearin G."/>
            <person name="Gellesch M."/>
            <person name="Goldberg J."/>
            <person name="Griggs A."/>
            <person name="Gujja S."/>
            <person name="Heiman D."/>
            <person name="Howarth C."/>
            <person name="Larson L."/>
            <person name="Lui A."/>
            <person name="MacDonald P.J.P."/>
            <person name="Montmayeur A."/>
            <person name="Murphy C."/>
            <person name="Neiman D."/>
            <person name="Pearson M."/>
            <person name="Priest M."/>
            <person name="Roberts A."/>
            <person name="Saif S."/>
            <person name="Shea T."/>
            <person name="Shenoy N."/>
            <person name="Sisk P."/>
            <person name="Stolte C."/>
            <person name="Sykes S."/>
            <person name="Wortman J."/>
            <person name="Nusbaum C."/>
            <person name="Birren B."/>
        </authorList>
    </citation>
    <scope>NUCLEOTIDE SEQUENCE [LARGE SCALE GENOMIC DNA]</scope>
    <source>
        <strain evidence="11 12">CM5</strain>
    </source>
</reference>
<dbReference type="Pfam" id="PF00005">
    <property type="entry name" value="ABC_tran"/>
    <property type="match status" value="1"/>
</dbReference>
<dbReference type="InterPro" id="IPR015856">
    <property type="entry name" value="ABC_transpr_CbiO/EcfA_su"/>
</dbReference>
<evidence type="ECO:0000256" key="3">
    <source>
        <dbReference type="ARBA" id="ARBA00022448"/>
    </source>
</evidence>
<dbReference type="InterPro" id="IPR017871">
    <property type="entry name" value="ABC_transporter-like_CS"/>
</dbReference>
<dbReference type="GO" id="GO:0016887">
    <property type="term" value="F:ATP hydrolysis activity"/>
    <property type="evidence" value="ECO:0007669"/>
    <property type="project" value="InterPro"/>
</dbReference>
<dbReference type="InterPro" id="IPR003439">
    <property type="entry name" value="ABC_transporter-like_ATP-bd"/>
</dbReference>
<evidence type="ECO:0000256" key="4">
    <source>
        <dbReference type="ARBA" id="ARBA00022475"/>
    </source>
</evidence>
<dbReference type="HOGENOM" id="CLU_000604_1_22_9"/>
<dbReference type="NCBIfam" id="NF010167">
    <property type="entry name" value="PRK13648.1"/>
    <property type="match status" value="1"/>
</dbReference>
<evidence type="ECO:0000256" key="5">
    <source>
        <dbReference type="ARBA" id="ARBA00022741"/>
    </source>
</evidence>
<evidence type="ECO:0000313" key="10">
    <source>
        <dbReference type="EMBL" id="EHL15075.1"/>
    </source>
</evidence>
<name>G9XDD7_9FIRM</name>
<dbReference type="CDD" id="cd03225">
    <property type="entry name" value="ABC_cobalt_CbiO_domain1"/>
    <property type="match status" value="1"/>
</dbReference>
<dbReference type="SMART" id="SM00382">
    <property type="entry name" value="AAA"/>
    <property type="match status" value="1"/>
</dbReference>
<dbReference type="NCBIfam" id="TIGR04520">
    <property type="entry name" value="ECF_ATPase_1"/>
    <property type="match status" value="1"/>
</dbReference>
<evidence type="ECO:0000313" key="12">
    <source>
        <dbReference type="Proteomes" id="UP000003379"/>
    </source>
</evidence>
<evidence type="ECO:0000256" key="7">
    <source>
        <dbReference type="ARBA" id="ARBA00022967"/>
    </source>
</evidence>
<dbReference type="PANTHER" id="PTHR43553">
    <property type="entry name" value="HEAVY METAL TRANSPORTER"/>
    <property type="match status" value="1"/>
</dbReference>
<accession>G9X0S2</accession>
<evidence type="ECO:0000256" key="2">
    <source>
        <dbReference type="ARBA" id="ARBA00005417"/>
    </source>
</evidence>
<gene>
    <name evidence="11" type="ORF">HMPREF9628_01810</name>
    <name evidence="10" type="ORF">HMPREF9629_02008</name>
</gene>
<evidence type="ECO:0000313" key="13">
    <source>
        <dbReference type="Proteomes" id="UP000006437"/>
    </source>
</evidence>
<dbReference type="InterPro" id="IPR050095">
    <property type="entry name" value="ECF_ABC_transporter_ATP-bd"/>
</dbReference>